<gene>
    <name evidence="1" type="ORF">UW25_C0004G0239</name>
</gene>
<dbReference type="AlphaFoldDB" id="A0A837IDG0"/>
<organism evidence="1 2">
    <name type="scientific">Candidatus Nomurabacteria bacterium GW2011_GWB1_44_12</name>
    <dbReference type="NCBI Taxonomy" id="1618748"/>
    <lineage>
        <taxon>Bacteria</taxon>
        <taxon>Candidatus Nomuraibacteriota</taxon>
    </lineage>
</organism>
<dbReference type="Gene3D" id="1.10.10.10">
    <property type="entry name" value="Winged helix-like DNA-binding domain superfamily/Winged helix DNA-binding domain"/>
    <property type="match status" value="1"/>
</dbReference>
<reference evidence="1 2" key="1">
    <citation type="journal article" date="2015" name="Nature">
        <title>rRNA introns, odd ribosomes, and small enigmatic genomes across a large radiation of phyla.</title>
        <authorList>
            <person name="Brown C.T."/>
            <person name="Hug L.A."/>
            <person name="Thomas B.C."/>
            <person name="Sharon I."/>
            <person name="Castelle C.J."/>
            <person name="Singh A."/>
            <person name="Wilkins M.J."/>
            <person name="Williams K.H."/>
            <person name="Banfield J.F."/>
        </authorList>
    </citation>
    <scope>NUCLEOTIDE SEQUENCE [LARGE SCALE GENOMIC DNA]</scope>
</reference>
<dbReference type="Proteomes" id="UP000033815">
    <property type="component" value="Unassembled WGS sequence"/>
</dbReference>
<accession>A0A837IDG0</accession>
<evidence type="ECO:0000313" key="2">
    <source>
        <dbReference type="Proteomes" id="UP000033815"/>
    </source>
</evidence>
<proteinExistence type="predicted"/>
<evidence type="ECO:0000313" key="1">
    <source>
        <dbReference type="EMBL" id="KKT36911.1"/>
    </source>
</evidence>
<sequence length="230" mass="26522">MRTDKDKAINLRKTGKSYSEIEEELKIPRSTLSAWFKGSAWSQRIKEDLSSTAVTKSTVRIIELNNIRGVHLDKLYTQARLEALKDFEALKFHPTFIAGVMLYWGEGDKASKHRVSLTNTDPAMIKIFINFLKDVCDINDEKIKAWLLLYPDLQETNCKEYWIKEAGLQNITFNKSIYIDGRHKTKRLGYGVCTVGVSSRYFKEKVLLWISLFPDMLSGRELYGKNADII</sequence>
<dbReference type="InterPro" id="IPR036388">
    <property type="entry name" value="WH-like_DNA-bd_sf"/>
</dbReference>
<protein>
    <submittedName>
        <fullName evidence="1">Uncharacterized protein</fullName>
    </submittedName>
</protein>
<name>A0A837IDG0_9BACT</name>
<dbReference type="EMBL" id="LCHP01000004">
    <property type="protein sequence ID" value="KKT36911.1"/>
    <property type="molecule type" value="Genomic_DNA"/>
</dbReference>
<comment type="caution">
    <text evidence="1">The sequence shown here is derived from an EMBL/GenBank/DDBJ whole genome shotgun (WGS) entry which is preliminary data.</text>
</comment>